<dbReference type="EMBL" id="GDJX01010590">
    <property type="protein sequence ID" value="JAT57346.1"/>
    <property type="molecule type" value="Transcribed_RNA"/>
</dbReference>
<gene>
    <name evidence="1" type="primary">AGO2_1</name>
    <name evidence="1" type="ORF">g.22661</name>
</gene>
<proteinExistence type="predicted"/>
<protein>
    <submittedName>
        <fullName evidence="1">Protein argonaute 2</fullName>
    </submittedName>
</protein>
<accession>A0A1D1YRV3</accession>
<reference evidence="1" key="1">
    <citation type="submission" date="2015-07" db="EMBL/GenBank/DDBJ databases">
        <title>Transcriptome Assembly of Anthurium amnicola.</title>
        <authorList>
            <person name="Suzuki J."/>
        </authorList>
    </citation>
    <scope>NUCLEOTIDE SEQUENCE</scope>
</reference>
<evidence type="ECO:0000313" key="1">
    <source>
        <dbReference type="EMBL" id="JAT57346.1"/>
    </source>
</evidence>
<name>A0A1D1YRV3_9ARAE</name>
<organism evidence="1">
    <name type="scientific">Anthurium amnicola</name>
    <dbReference type="NCBI Taxonomy" id="1678845"/>
    <lineage>
        <taxon>Eukaryota</taxon>
        <taxon>Viridiplantae</taxon>
        <taxon>Streptophyta</taxon>
        <taxon>Embryophyta</taxon>
        <taxon>Tracheophyta</taxon>
        <taxon>Spermatophyta</taxon>
        <taxon>Magnoliopsida</taxon>
        <taxon>Liliopsida</taxon>
        <taxon>Araceae</taxon>
        <taxon>Pothoideae</taxon>
        <taxon>Potheae</taxon>
        <taxon>Anthurium</taxon>
    </lineage>
</organism>
<sequence>MDQQCIDSLASDLGRMRISRSPLQFRVNNNFPLQFEEKMIIYHYNIDVKQGRLPRGCYAIEQLYVRTVAYDGKGNLLSSALLPEGDFPVAVRGKTFHVTLRLLKSVPLKELMETPYQRGILRRLDVSTREISHRLRFSTRQSFHRHHHRSRLHTNVQDAMYRT</sequence>
<dbReference type="AlphaFoldDB" id="A0A1D1YRV3"/>